<keyword evidence="3" id="KW-1185">Reference proteome</keyword>
<name>A0A8T3BXQ9_DENNO</name>
<evidence type="ECO:0000313" key="2">
    <source>
        <dbReference type="EMBL" id="KAI0524039.1"/>
    </source>
</evidence>
<organism evidence="2 3">
    <name type="scientific">Dendrobium nobile</name>
    <name type="common">Orchid</name>
    <dbReference type="NCBI Taxonomy" id="94219"/>
    <lineage>
        <taxon>Eukaryota</taxon>
        <taxon>Viridiplantae</taxon>
        <taxon>Streptophyta</taxon>
        <taxon>Embryophyta</taxon>
        <taxon>Tracheophyta</taxon>
        <taxon>Spermatophyta</taxon>
        <taxon>Magnoliopsida</taxon>
        <taxon>Liliopsida</taxon>
        <taxon>Asparagales</taxon>
        <taxon>Orchidaceae</taxon>
        <taxon>Epidendroideae</taxon>
        <taxon>Malaxideae</taxon>
        <taxon>Dendrobiinae</taxon>
        <taxon>Dendrobium</taxon>
    </lineage>
</organism>
<sequence length="158" mass="17426">MRPIRVASLLSCVASAWCLPVMLTRLLDATASRPAVPSDDTAGCRCAGHQPIASNPSQLVLVALPWFAFHLLVVAVRLRCFAGGVEIACVGSVRLRSFDDFPLLLDRKLRHCDRKQQRELAGCKVPSLELKVCQLLEEATYEDEEVETRTIFLYSGGL</sequence>
<protein>
    <recommendedName>
        <fullName evidence="4">Secreted protein</fullName>
    </recommendedName>
</protein>
<comment type="caution">
    <text evidence="2">The sequence shown here is derived from an EMBL/GenBank/DDBJ whole genome shotgun (WGS) entry which is preliminary data.</text>
</comment>
<feature type="chain" id="PRO_5035758280" description="Secreted protein" evidence="1">
    <location>
        <begin position="19"/>
        <end position="158"/>
    </location>
</feature>
<keyword evidence="1" id="KW-0732">Signal</keyword>
<accession>A0A8T3BXQ9</accession>
<reference evidence="2" key="1">
    <citation type="journal article" date="2022" name="Front. Genet.">
        <title>Chromosome-Scale Assembly of the Dendrobium nobile Genome Provides Insights Into the Molecular Mechanism of the Biosynthesis of the Medicinal Active Ingredient of Dendrobium.</title>
        <authorList>
            <person name="Xu Q."/>
            <person name="Niu S.-C."/>
            <person name="Li K.-L."/>
            <person name="Zheng P.-J."/>
            <person name="Zhang X.-J."/>
            <person name="Jia Y."/>
            <person name="Liu Y."/>
            <person name="Niu Y.-X."/>
            <person name="Yu L.-H."/>
            <person name="Chen D.-F."/>
            <person name="Zhang G.-Q."/>
        </authorList>
    </citation>
    <scope>NUCLEOTIDE SEQUENCE</scope>
    <source>
        <tissue evidence="2">Leaf</tissue>
    </source>
</reference>
<proteinExistence type="predicted"/>
<feature type="signal peptide" evidence="1">
    <location>
        <begin position="1"/>
        <end position="18"/>
    </location>
</feature>
<dbReference type="Proteomes" id="UP000829196">
    <property type="component" value="Unassembled WGS sequence"/>
</dbReference>
<dbReference type="EMBL" id="JAGYWB010000004">
    <property type="protein sequence ID" value="KAI0524039.1"/>
    <property type="molecule type" value="Genomic_DNA"/>
</dbReference>
<evidence type="ECO:0000256" key="1">
    <source>
        <dbReference type="SAM" id="SignalP"/>
    </source>
</evidence>
<gene>
    <name evidence="2" type="ORF">KFK09_003403</name>
</gene>
<evidence type="ECO:0000313" key="3">
    <source>
        <dbReference type="Proteomes" id="UP000829196"/>
    </source>
</evidence>
<dbReference type="AlphaFoldDB" id="A0A8T3BXQ9"/>
<evidence type="ECO:0008006" key="4">
    <source>
        <dbReference type="Google" id="ProtNLM"/>
    </source>
</evidence>